<feature type="signal peptide" evidence="2">
    <location>
        <begin position="1"/>
        <end position="27"/>
    </location>
</feature>
<feature type="region of interest" description="Disordered" evidence="1">
    <location>
        <begin position="469"/>
        <end position="489"/>
    </location>
</feature>
<dbReference type="PROSITE" id="PS51257">
    <property type="entry name" value="PROKAR_LIPOPROTEIN"/>
    <property type="match status" value="1"/>
</dbReference>
<organism evidence="4">
    <name type="scientific">Corethrella appendiculata</name>
    <dbReference type="NCBI Taxonomy" id="1370023"/>
    <lineage>
        <taxon>Eukaryota</taxon>
        <taxon>Metazoa</taxon>
        <taxon>Ecdysozoa</taxon>
        <taxon>Arthropoda</taxon>
        <taxon>Hexapoda</taxon>
        <taxon>Insecta</taxon>
        <taxon>Pterygota</taxon>
        <taxon>Neoptera</taxon>
        <taxon>Endopterygota</taxon>
        <taxon>Diptera</taxon>
        <taxon>Nematocera</taxon>
        <taxon>Culicoidea</taxon>
        <taxon>Chaoboridae</taxon>
        <taxon>Corethrella</taxon>
    </lineage>
</organism>
<evidence type="ECO:0000259" key="3">
    <source>
        <dbReference type="Pfam" id="PF15888"/>
    </source>
</evidence>
<feature type="domain" description="Folded gastrulation N-terminal" evidence="3">
    <location>
        <begin position="66"/>
        <end position="175"/>
    </location>
</feature>
<sequence length="721" mass="81251">MAMTNLKILQMHLTLFLLCSCFYFINSLPITSKPLDNSPDHLTWETWLSGDVKQTSSENGGKRKITKSIFITPNLNNITAPSCPPGYKIDNGKCIQIVNINQVDILVTRLQSLLSSSNHNNHGIGNGEDEVIDEGEFYDYSSEAEESDGPLQINLPLSISIPDDPPPVIPLALQDDRHHYYDTTDHHHHYQQTQSQRPDAPNVQTQDESKTELTFLSIDDVNKNNNSKLFLASTANDATTKTPITSTTESIPISFTDVSTNIFLTTTDNAKDYSQFLEEFSSSTSMTTIAANKLKPIITTPTTEVANNREINLDEDTDVDGELITTTMITTTTSMTKNDTNTDDDDDDDDLNDDNLPFHIQLEEEAFMLDSSTANITTQEIPTETSNSVSTIVPINDDDDVDQTVRDYLNTVKFSPTFVKTTTLTPTTTTTTSPKPIQIITPVKATSHASTSPAQIITSQKFEEFTTTQQQPPSTYDERPLNIPSQPNPSYDSIMKLEQKDLIRENIDTNNRFVYHHLPVVQHTTSTSTSPMPITTTVSPNIEHQLKMINDIIAENRKTYGNNNQNNNGARVRFPTTKDDETTNSVVKFPGTVTNRVPNPSNNRFIPDIFPKKHHQQQQFTTDTSTQKPPFWWLPTGWEVDQSGQKPLLLRFWSRMPLVRDPSLTNTNTNTKWRTHQQPTTDSHSPSPRENSKSPSENFYKEIGSQDVYKVLNTRNWRNNR</sequence>
<proteinExistence type="evidence at transcript level"/>
<feature type="region of interest" description="Disordered" evidence="1">
    <location>
        <begin position="185"/>
        <end position="204"/>
    </location>
</feature>
<protein>
    <submittedName>
        <fullName evidence="4">Putative secreted mucin</fullName>
    </submittedName>
</protein>
<feature type="compositionally biased region" description="Polar residues" evidence="1">
    <location>
        <begin position="663"/>
        <end position="697"/>
    </location>
</feature>
<feature type="compositionally biased region" description="Acidic residues" evidence="1">
    <location>
        <begin position="341"/>
        <end position="353"/>
    </location>
</feature>
<accession>U5EXA8</accession>
<name>U5EXA8_9DIPT</name>
<evidence type="ECO:0000313" key="4">
    <source>
        <dbReference type="EMBL" id="JAB59712.1"/>
    </source>
</evidence>
<reference evidence="4" key="1">
    <citation type="journal article" date="2014" name="Insect Biochem. Mol. Biol.">
        <title>An insight into the sialome of the frog biting fly, Corethrella appendiculata.</title>
        <authorList>
            <person name="Ribeiro J.M.C."/>
            <person name="Chagas A.C."/>
            <person name="Pham V.M."/>
            <person name="Lounibos L.P."/>
            <person name="Calvo E."/>
        </authorList>
    </citation>
    <scope>NUCLEOTIDE SEQUENCE</scope>
    <source>
        <tissue evidence="4">Salivary glands</tissue>
    </source>
</reference>
<evidence type="ECO:0000256" key="2">
    <source>
        <dbReference type="SAM" id="SignalP"/>
    </source>
</evidence>
<feature type="chain" id="PRO_5004659819" evidence="2">
    <location>
        <begin position="28"/>
        <end position="721"/>
    </location>
</feature>
<dbReference type="Pfam" id="PF15888">
    <property type="entry name" value="FOG_N"/>
    <property type="match status" value="1"/>
</dbReference>
<evidence type="ECO:0000256" key="1">
    <source>
        <dbReference type="SAM" id="MobiDB-lite"/>
    </source>
</evidence>
<dbReference type="AlphaFoldDB" id="U5EXA8"/>
<keyword evidence="2" id="KW-0732">Signal</keyword>
<dbReference type="EMBL" id="GANO01000159">
    <property type="protein sequence ID" value="JAB59712.1"/>
    <property type="molecule type" value="mRNA"/>
</dbReference>
<feature type="region of interest" description="Disordered" evidence="1">
    <location>
        <begin position="334"/>
        <end position="355"/>
    </location>
</feature>
<dbReference type="InterPro" id="IPR031761">
    <property type="entry name" value="FOG_N"/>
</dbReference>
<feature type="region of interest" description="Disordered" evidence="1">
    <location>
        <begin position="660"/>
        <end position="705"/>
    </location>
</feature>